<sequence>MIVAPIQTPLGDLALLKTPLTLAARKAPVFLQSNGCLANTIIANHEEIKAVDFMSPEAMPSPYTPVLSGDGRAKRVGQSYQKTMETVDSS</sequence>
<dbReference type="EMBL" id="CABPSE010000015">
    <property type="protein sequence ID" value="VVE38106.1"/>
    <property type="molecule type" value="Genomic_DNA"/>
</dbReference>
<accession>A0A5E4XP90</accession>
<gene>
    <name evidence="1" type="ORF">PCO31111_04023</name>
</gene>
<evidence type="ECO:0000313" key="1">
    <source>
        <dbReference type="EMBL" id="VVE38106.1"/>
    </source>
</evidence>
<dbReference type="Proteomes" id="UP000383971">
    <property type="component" value="Unassembled WGS sequence"/>
</dbReference>
<reference evidence="1 2" key="1">
    <citation type="submission" date="2019-08" db="EMBL/GenBank/DDBJ databases">
        <authorList>
            <person name="Peeters C."/>
        </authorList>
    </citation>
    <scope>NUCLEOTIDE SEQUENCE [LARGE SCALE GENOMIC DNA]</scope>
    <source>
        <strain evidence="1 2">LMG 31111</strain>
    </source>
</reference>
<keyword evidence="2" id="KW-1185">Reference proteome</keyword>
<dbReference type="AlphaFoldDB" id="A0A5E4XP90"/>
<dbReference type="RefSeq" id="WP_150586444.1">
    <property type="nucleotide sequence ID" value="NZ_CABPSE010000015.1"/>
</dbReference>
<name>A0A5E4XP90_9BURK</name>
<proteinExistence type="predicted"/>
<protein>
    <submittedName>
        <fullName evidence="1">Uncharacterized protein</fullName>
    </submittedName>
</protein>
<organism evidence="1 2">
    <name type="scientific">Pandoraea communis</name>
    <dbReference type="NCBI Taxonomy" id="2508297"/>
    <lineage>
        <taxon>Bacteria</taxon>
        <taxon>Pseudomonadati</taxon>
        <taxon>Pseudomonadota</taxon>
        <taxon>Betaproteobacteria</taxon>
        <taxon>Burkholderiales</taxon>
        <taxon>Burkholderiaceae</taxon>
        <taxon>Pandoraea</taxon>
    </lineage>
</organism>
<evidence type="ECO:0000313" key="2">
    <source>
        <dbReference type="Proteomes" id="UP000383971"/>
    </source>
</evidence>